<proteinExistence type="predicted"/>
<reference evidence="4 5" key="1">
    <citation type="submission" date="2020-10" db="EMBL/GenBank/DDBJ databases">
        <title>Haloactinobacterium sp. RN3S43, a bacterium isolated from saline soil.</title>
        <authorList>
            <person name="Sun J.-Q."/>
        </authorList>
    </citation>
    <scope>NUCLEOTIDE SEQUENCE [LARGE SCALE GENOMIC DNA]</scope>
    <source>
        <strain evidence="4 5">RN3S43</strain>
    </source>
</reference>
<evidence type="ECO:0000259" key="2">
    <source>
        <dbReference type="Pfam" id="PF01408"/>
    </source>
</evidence>
<sequence length="393" mass="42945">MVNLNIGVIGLGARLRVMLRYLRDANPDTLVTALADPDSDAATWLESVQGVRPRILDIETLVNSSRIDGVMIGTRDYQHAEQAVAVLRTGLPLFLEKPVVIDWDQWSMLDTSYAISSSPTVISFPLRRSAMITQVKELVGAGRIGEIQHLQAINNVPAYGIGAYYHGWMREEALTGGLWMQKATHDLDYLTYLIGEEPARVSADESKTKFVGSRPAGLRCVECDERLNCPEGPETWVAGGGKPTARFETWRCVFASDTGNHDSASAIIKYKSLVHASYTQNFYSRRQAATRGAIVTGTTGSIRFDWFRGVVTLTPHYDDAEERYTINGDEDGHFGGDLELARDFIAACRGDERPGSADLRDGLTSAAIALAARDSCATGARSRVPSPKSGGRT</sequence>
<gene>
    <name evidence="4" type="ORF">IM660_00325</name>
</gene>
<dbReference type="SUPFAM" id="SSF55347">
    <property type="entry name" value="Glyceraldehyde-3-phosphate dehydrogenase-like, C-terminal domain"/>
    <property type="match status" value="1"/>
</dbReference>
<feature type="domain" description="GFO/IDH/MocA-like oxidoreductase" evidence="3">
    <location>
        <begin position="133"/>
        <end position="303"/>
    </location>
</feature>
<dbReference type="EMBL" id="CP063169">
    <property type="protein sequence ID" value="QOR70809.1"/>
    <property type="molecule type" value="Genomic_DNA"/>
</dbReference>
<feature type="domain" description="Gfo/Idh/MocA-like oxidoreductase N-terminal" evidence="2">
    <location>
        <begin position="4"/>
        <end position="109"/>
    </location>
</feature>
<protein>
    <submittedName>
        <fullName evidence="4">Gfo/Idh/MocA family oxidoreductase</fullName>
    </submittedName>
</protein>
<keyword evidence="1" id="KW-0520">NAD</keyword>
<dbReference type="InterPro" id="IPR055170">
    <property type="entry name" value="GFO_IDH_MocA-like_dom"/>
</dbReference>
<dbReference type="PANTHER" id="PTHR43377:SF2">
    <property type="entry name" value="BINDING ROSSMANN FOLD OXIDOREDUCTASE, PUTATIVE (AFU_ORTHOLOGUE AFUA_4G00560)-RELATED"/>
    <property type="match status" value="1"/>
</dbReference>
<evidence type="ECO:0000313" key="4">
    <source>
        <dbReference type="EMBL" id="QOR70809.1"/>
    </source>
</evidence>
<evidence type="ECO:0000256" key="1">
    <source>
        <dbReference type="ARBA" id="ARBA00023027"/>
    </source>
</evidence>
<accession>A0A7M1STB0</accession>
<name>A0A7M1STB0_9MICO</name>
<evidence type="ECO:0000259" key="3">
    <source>
        <dbReference type="Pfam" id="PF22725"/>
    </source>
</evidence>
<keyword evidence="5" id="KW-1185">Reference proteome</keyword>
<dbReference type="Gene3D" id="3.40.50.720">
    <property type="entry name" value="NAD(P)-binding Rossmann-like Domain"/>
    <property type="match status" value="1"/>
</dbReference>
<dbReference type="Gene3D" id="3.30.360.10">
    <property type="entry name" value="Dihydrodipicolinate Reductase, domain 2"/>
    <property type="match status" value="1"/>
</dbReference>
<dbReference type="AlphaFoldDB" id="A0A7M1STB0"/>
<dbReference type="InterPro" id="IPR036291">
    <property type="entry name" value="NAD(P)-bd_dom_sf"/>
</dbReference>
<dbReference type="PANTHER" id="PTHR43377">
    <property type="entry name" value="BILIVERDIN REDUCTASE A"/>
    <property type="match status" value="1"/>
</dbReference>
<dbReference type="Pfam" id="PF01408">
    <property type="entry name" value="GFO_IDH_MocA"/>
    <property type="match status" value="1"/>
</dbReference>
<dbReference type="RefSeq" id="WP_193497481.1">
    <property type="nucleotide sequence ID" value="NZ_CP063169.1"/>
</dbReference>
<dbReference type="Pfam" id="PF22725">
    <property type="entry name" value="GFO_IDH_MocA_C3"/>
    <property type="match status" value="1"/>
</dbReference>
<dbReference type="GO" id="GO:0000166">
    <property type="term" value="F:nucleotide binding"/>
    <property type="evidence" value="ECO:0007669"/>
    <property type="project" value="InterPro"/>
</dbReference>
<dbReference type="KEGG" id="halt:IM660_00325"/>
<organism evidence="4 5">
    <name type="scientific">Ruania alkalisoli</name>
    <dbReference type="NCBI Taxonomy" id="2779775"/>
    <lineage>
        <taxon>Bacteria</taxon>
        <taxon>Bacillati</taxon>
        <taxon>Actinomycetota</taxon>
        <taxon>Actinomycetes</taxon>
        <taxon>Micrococcales</taxon>
        <taxon>Ruaniaceae</taxon>
        <taxon>Ruania</taxon>
    </lineage>
</organism>
<dbReference type="InterPro" id="IPR051450">
    <property type="entry name" value="Gfo/Idh/MocA_Oxidoreductases"/>
</dbReference>
<evidence type="ECO:0000313" key="5">
    <source>
        <dbReference type="Proteomes" id="UP000593758"/>
    </source>
</evidence>
<dbReference type="InterPro" id="IPR000683">
    <property type="entry name" value="Gfo/Idh/MocA-like_OxRdtase_N"/>
</dbReference>
<dbReference type="Proteomes" id="UP000593758">
    <property type="component" value="Chromosome"/>
</dbReference>
<dbReference type="SUPFAM" id="SSF51735">
    <property type="entry name" value="NAD(P)-binding Rossmann-fold domains"/>
    <property type="match status" value="1"/>
</dbReference>